<gene>
    <name evidence="1" type="ORF">E1218_21815</name>
</gene>
<comment type="caution">
    <text evidence="1">The sequence shown here is derived from an EMBL/GenBank/DDBJ whole genome shotgun (WGS) entry which is preliminary data.</text>
</comment>
<name>A0A4R4WTC1_9ACTN</name>
<dbReference type="Proteomes" id="UP000295172">
    <property type="component" value="Unassembled WGS sequence"/>
</dbReference>
<accession>A0A4R4WTC1</accession>
<evidence type="ECO:0000313" key="2">
    <source>
        <dbReference type="Proteomes" id="UP000295172"/>
    </source>
</evidence>
<dbReference type="AlphaFoldDB" id="A0A4R4WTC1"/>
<dbReference type="EMBL" id="SMKR01000098">
    <property type="protein sequence ID" value="TDD20860.1"/>
    <property type="molecule type" value="Genomic_DNA"/>
</dbReference>
<reference evidence="1 2" key="1">
    <citation type="submission" date="2019-02" db="EMBL/GenBank/DDBJ databases">
        <title>Draft genome sequences of novel Actinobacteria.</title>
        <authorList>
            <person name="Sahin N."/>
            <person name="Ay H."/>
            <person name="Saygin H."/>
        </authorList>
    </citation>
    <scope>NUCLEOTIDE SEQUENCE [LARGE SCALE GENOMIC DNA]</scope>
    <source>
        <strain evidence="1 2">16K104</strain>
    </source>
</reference>
<organism evidence="1 2">
    <name type="scientific">Kribbella turkmenica</name>
    <dbReference type="NCBI Taxonomy" id="2530375"/>
    <lineage>
        <taxon>Bacteria</taxon>
        <taxon>Bacillati</taxon>
        <taxon>Actinomycetota</taxon>
        <taxon>Actinomycetes</taxon>
        <taxon>Propionibacteriales</taxon>
        <taxon>Kribbellaceae</taxon>
        <taxon>Kribbella</taxon>
    </lineage>
</organism>
<protein>
    <submittedName>
        <fullName evidence="1">Uncharacterized protein</fullName>
    </submittedName>
</protein>
<proteinExistence type="predicted"/>
<keyword evidence="2" id="KW-1185">Reference proteome</keyword>
<evidence type="ECO:0000313" key="1">
    <source>
        <dbReference type="EMBL" id="TDD20860.1"/>
    </source>
</evidence>
<dbReference type="RefSeq" id="WP_132323027.1">
    <property type="nucleotide sequence ID" value="NZ_SMKR01000098.1"/>
</dbReference>
<sequence>MKVHEALGPADDLVAGGDVVHGVRTEGAGPRRAVGGESRDWRRDTAQVVADLLPNGRRLTMDGHPHDVEPDVLGPIVERFVTMSS</sequence>